<evidence type="ECO:0000313" key="1">
    <source>
        <dbReference type="EMBL" id="CAE0729424.1"/>
    </source>
</evidence>
<dbReference type="PANTHER" id="PTHR14614">
    <property type="entry name" value="HEPATOCELLULAR CARCINOMA-ASSOCIATED ANTIGEN"/>
    <property type="match status" value="1"/>
</dbReference>
<dbReference type="AlphaFoldDB" id="A0A7S4AXG1"/>
<sequence length="346" mass="38868">MKMLSTYICNALSIFYFLRGVSEVKSLSATPKVQPPSKTPDVLRSFVFGDEARCWEVLSPSDSMDLEEEEEDEVEYWYPTTKRYFEFSIPHSSSSSSSQSIQSISTIMTRQTSFGCGKLGYELWDASMALCLHLGQQPSLVRGKRVLELGAGCGLPSVVCRDLLQADAILATDFWQKEDDTFDGDRLVPTKFHGLNLEYNIVKNRGNENKNGDRVVETAVQRLDWHDRASAVSARDSFRPDIIIGSDLMYYPMDIEPLLNVLETFLIGEGNDNKEESSSSSSEIKTRAVLVSALPPVEREALPEFRSKLPVRFSATHAVTMNEMTLICEDTDEDNPTFLMIDIIPK</sequence>
<dbReference type="InterPro" id="IPR019410">
    <property type="entry name" value="Methyltransf_16"/>
</dbReference>
<organism evidence="1">
    <name type="scientific">Pseudo-nitzschia australis</name>
    <dbReference type="NCBI Taxonomy" id="44445"/>
    <lineage>
        <taxon>Eukaryota</taxon>
        <taxon>Sar</taxon>
        <taxon>Stramenopiles</taxon>
        <taxon>Ochrophyta</taxon>
        <taxon>Bacillariophyta</taxon>
        <taxon>Bacillariophyceae</taxon>
        <taxon>Bacillariophycidae</taxon>
        <taxon>Bacillariales</taxon>
        <taxon>Bacillariaceae</taxon>
        <taxon>Pseudo-nitzschia</taxon>
    </lineage>
</organism>
<dbReference type="PANTHER" id="PTHR14614:SF132">
    <property type="entry name" value="PROTEIN-LYSINE METHYLTRANSFERASE C42C1.13"/>
    <property type="match status" value="1"/>
</dbReference>
<proteinExistence type="predicted"/>
<name>A0A7S4AXG1_9STRA</name>
<gene>
    <name evidence="1" type="ORF">PAUS00366_LOCUS22209</name>
</gene>
<dbReference type="Gene3D" id="3.40.50.150">
    <property type="entry name" value="Vaccinia Virus protein VP39"/>
    <property type="match status" value="1"/>
</dbReference>
<dbReference type="InterPro" id="IPR029063">
    <property type="entry name" value="SAM-dependent_MTases_sf"/>
</dbReference>
<dbReference type="SUPFAM" id="SSF53335">
    <property type="entry name" value="S-adenosyl-L-methionine-dependent methyltransferases"/>
    <property type="match status" value="1"/>
</dbReference>
<protein>
    <recommendedName>
        <fullName evidence="2">Calmodulin-lysine N-methyltransferase</fullName>
    </recommendedName>
</protein>
<accession>A0A7S4AXG1</accession>
<dbReference type="Pfam" id="PF10294">
    <property type="entry name" value="Methyltransf_16"/>
    <property type="match status" value="1"/>
</dbReference>
<dbReference type="EMBL" id="HBIX01034052">
    <property type="protein sequence ID" value="CAE0729424.1"/>
    <property type="molecule type" value="Transcribed_RNA"/>
</dbReference>
<reference evidence="1" key="1">
    <citation type="submission" date="2021-01" db="EMBL/GenBank/DDBJ databases">
        <authorList>
            <person name="Corre E."/>
            <person name="Pelletier E."/>
            <person name="Niang G."/>
            <person name="Scheremetjew M."/>
            <person name="Finn R."/>
            <person name="Kale V."/>
            <person name="Holt S."/>
            <person name="Cochrane G."/>
            <person name="Meng A."/>
            <person name="Brown T."/>
            <person name="Cohen L."/>
        </authorList>
    </citation>
    <scope>NUCLEOTIDE SEQUENCE</scope>
    <source>
        <strain evidence="1">10249 10 AB</strain>
    </source>
</reference>
<evidence type="ECO:0008006" key="2">
    <source>
        <dbReference type="Google" id="ProtNLM"/>
    </source>
</evidence>